<dbReference type="NCBIfam" id="TIGR03423">
    <property type="entry name" value="pbp2_mrdA"/>
    <property type="match status" value="1"/>
</dbReference>
<dbReference type="GO" id="GO:0009002">
    <property type="term" value="F:serine-type D-Ala-D-Ala carboxypeptidase activity"/>
    <property type="evidence" value="ECO:0007669"/>
    <property type="project" value="UniProtKB-EC"/>
</dbReference>
<keyword evidence="7" id="KW-0812">Transmembrane</keyword>
<dbReference type="GO" id="GO:0008360">
    <property type="term" value="P:regulation of cell shape"/>
    <property type="evidence" value="ECO:0007669"/>
    <property type="project" value="UniProtKB-KW"/>
</dbReference>
<feature type="region of interest" description="Disordered" evidence="14">
    <location>
        <begin position="52"/>
        <end position="81"/>
    </location>
</feature>
<reference evidence="17 18" key="1">
    <citation type="submission" date="2019-09" db="EMBL/GenBank/DDBJ databases">
        <title>Whole genome shotgun sequencing (WGS) of Ellagibacter isourolithinifaciens DSM 104140(T) and Adlercreutzia muris DSM 29508(T).</title>
        <authorList>
            <person name="Stoll D.A."/>
            <person name="Danylec N."/>
            <person name="Huch M."/>
        </authorList>
    </citation>
    <scope>NUCLEOTIDE SEQUENCE [LARGE SCALE GENOMIC DNA]</scope>
    <source>
        <strain evidence="17 18">DSM 104140</strain>
    </source>
</reference>
<dbReference type="PANTHER" id="PTHR30627">
    <property type="entry name" value="PEPTIDOGLYCAN D,D-TRANSPEPTIDASE"/>
    <property type="match status" value="1"/>
</dbReference>
<dbReference type="InterPro" id="IPR050515">
    <property type="entry name" value="Beta-lactam/transpept"/>
</dbReference>
<dbReference type="InterPro" id="IPR005311">
    <property type="entry name" value="PBP_dimer"/>
</dbReference>
<feature type="region of interest" description="Disordered" evidence="14">
    <location>
        <begin position="697"/>
        <end position="725"/>
    </location>
</feature>
<keyword evidence="11" id="KW-1133">Transmembrane helix</keyword>
<sequence length="725" mass="76077">MLVAIIAAVVAALVAAAIIVAVLSVRNRTKTPYANSGKKEVQQLSTVGVGSSGGFTRGKGTSFRPESDVQVKSGHANSKKPADSLKGRFTGVSIFSVAVFGTLAAKLWSMQILSSEDYANKAASNLYTTVSTPAPRGYIYDADGIALVKNRSSQTVLADADVVDDHDVVARLSAVLGIPQAIVRQRIQSTTAGAQSQRVVASDVRLRDVAFIAEHSDAFSGVTVETRTVRDYPFGALCAHALGYTGTPSEDQVSNAPSNRDIQLTDDVGKSGIESAYDNLLAGDHGQRVVTVDAQGNVVDVVSETKATRGSDVYLTIKGSVQYAADEALASLIAPGDGVIGTGKGVGGAVVAMDVRDGSIIALSSYPTFDPTNWVGGLSTEANNVYNSDSAHAPLQNRVTAGLYAAASTFKPFTGLAGLEYGFAEGRSWDCTGKWDGFNTGSPQWCWNHNGHGYLDFRGGIVNSCDVVFYDIAKNFFYASKSQGGNLSDTAIQEMVQRFDFGKKAGIDIGGEVEGLVPTPEWKATRWRNVPANATWTGGDYTNMIIGQGDVQVTPIQVAAAYGGIATGKIMKPHLLKEVRNASGQTVVSYEPEVVTEPDVDQRYLEIVRDALRGVVTENEGIASLFAESGIKAAGKTGTAEHTDKGDDAWFVCYAPYDDPKYVVATVIEQGGGGSAVAAPVGAKVMEAVMAADAGSNDASSMGRIAGSSGRQIEGFSTKSASRSD</sequence>
<comment type="similarity">
    <text evidence="3">Belongs to the transpeptidase family.</text>
</comment>
<keyword evidence="10" id="KW-0573">Peptidoglycan synthesis</keyword>
<evidence type="ECO:0000256" key="5">
    <source>
        <dbReference type="ARBA" id="ARBA00022519"/>
    </source>
</evidence>
<dbReference type="GO" id="GO:0008658">
    <property type="term" value="F:penicillin binding"/>
    <property type="evidence" value="ECO:0007669"/>
    <property type="project" value="InterPro"/>
</dbReference>
<dbReference type="SUPFAM" id="SSF56601">
    <property type="entry name" value="beta-lactamase/transpeptidase-like"/>
    <property type="match status" value="1"/>
</dbReference>
<evidence type="ECO:0000256" key="6">
    <source>
        <dbReference type="ARBA" id="ARBA00022670"/>
    </source>
</evidence>
<evidence type="ECO:0000256" key="10">
    <source>
        <dbReference type="ARBA" id="ARBA00022984"/>
    </source>
</evidence>
<keyword evidence="9" id="KW-0133">Cell shape</keyword>
<keyword evidence="4" id="KW-1003">Cell membrane</keyword>
<evidence type="ECO:0000259" key="15">
    <source>
        <dbReference type="Pfam" id="PF00905"/>
    </source>
</evidence>
<keyword evidence="13" id="KW-0961">Cell wall biogenesis/degradation</keyword>
<evidence type="ECO:0000313" key="18">
    <source>
        <dbReference type="Proteomes" id="UP000468668"/>
    </source>
</evidence>
<dbReference type="SUPFAM" id="SSF56519">
    <property type="entry name" value="Penicillin binding protein dimerisation domain"/>
    <property type="match status" value="1"/>
</dbReference>
<proteinExistence type="inferred from homology"/>
<evidence type="ECO:0000256" key="7">
    <source>
        <dbReference type="ARBA" id="ARBA00022692"/>
    </source>
</evidence>
<dbReference type="PANTHER" id="PTHR30627:SF2">
    <property type="entry name" value="PEPTIDOGLYCAN D,D-TRANSPEPTIDASE MRDA"/>
    <property type="match status" value="1"/>
</dbReference>
<evidence type="ECO:0000256" key="11">
    <source>
        <dbReference type="ARBA" id="ARBA00022989"/>
    </source>
</evidence>
<dbReference type="GO" id="GO:0071555">
    <property type="term" value="P:cell wall organization"/>
    <property type="evidence" value="ECO:0007669"/>
    <property type="project" value="UniProtKB-KW"/>
</dbReference>
<dbReference type="GO" id="GO:0005886">
    <property type="term" value="C:plasma membrane"/>
    <property type="evidence" value="ECO:0007669"/>
    <property type="project" value="UniProtKB-SubCell"/>
</dbReference>
<dbReference type="InterPro" id="IPR036138">
    <property type="entry name" value="PBP_dimer_sf"/>
</dbReference>
<comment type="subcellular location">
    <subcellularLocation>
        <location evidence="2">Cell membrane</location>
    </subcellularLocation>
    <subcellularLocation>
        <location evidence="1">Membrane</location>
        <topology evidence="1">Single-pass membrane protein</topology>
    </subcellularLocation>
</comment>
<evidence type="ECO:0000259" key="16">
    <source>
        <dbReference type="Pfam" id="PF03717"/>
    </source>
</evidence>
<keyword evidence="18" id="KW-1185">Reference proteome</keyword>
<evidence type="ECO:0000256" key="2">
    <source>
        <dbReference type="ARBA" id="ARBA00004236"/>
    </source>
</evidence>
<dbReference type="InterPro" id="IPR001460">
    <property type="entry name" value="PCN-bd_Tpept"/>
</dbReference>
<comment type="caution">
    <text evidence="17">The sequence shown here is derived from an EMBL/GenBank/DDBJ whole genome shotgun (WGS) entry which is preliminary data.</text>
</comment>
<dbReference type="RefSeq" id="WP_158050256.1">
    <property type="nucleotide sequence ID" value="NZ_WAJR01000030.1"/>
</dbReference>
<evidence type="ECO:0000256" key="1">
    <source>
        <dbReference type="ARBA" id="ARBA00004167"/>
    </source>
</evidence>
<evidence type="ECO:0000256" key="8">
    <source>
        <dbReference type="ARBA" id="ARBA00022801"/>
    </source>
</evidence>
<dbReference type="Proteomes" id="UP000468668">
    <property type="component" value="Unassembled WGS sequence"/>
</dbReference>
<dbReference type="GO" id="GO:0006508">
    <property type="term" value="P:proteolysis"/>
    <property type="evidence" value="ECO:0007669"/>
    <property type="project" value="UniProtKB-KW"/>
</dbReference>
<organism evidence="17 18">
    <name type="scientific">Ellagibacter isourolithinifaciens</name>
    <dbReference type="NCBI Taxonomy" id="2137581"/>
    <lineage>
        <taxon>Bacteria</taxon>
        <taxon>Bacillati</taxon>
        <taxon>Actinomycetota</taxon>
        <taxon>Coriobacteriia</taxon>
        <taxon>Eggerthellales</taxon>
        <taxon>Eggerthellaceae</taxon>
        <taxon>Ellagibacter</taxon>
    </lineage>
</organism>
<dbReference type="GeneID" id="98658621"/>
<dbReference type="Gene3D" id="3.90.1310.10">
    <property type="entry name" value="Penicillin-binding protein 2a (Domain 2)"/>
    <property type="match status" value="1"/>
</dbReference>
<name>A0A6N6NPU1_9ACTN</name>
<evidence type="ECO:0000256" key="9">
    <source>
        <dbReference type="ARBA" id="ARBA00022960"/>
    </source>
</evidence>
<dbReference type="EMBL" id="WAJR01000030">
    <property type="protein sequence ID" value="KAB1636989.1"/>
    <property type="molecule type" value="Genomic_DNA"/>
</dbReference>
<dbReference type="Pfam" id="PF03717">
    <property type="entry name" value="PBP_dimer"/>
    <property type="match status" value="1"/>
</dbReference>
<protein>
    <submittedName>
        <fullName evidence="17">Penicillin-binding protein 2</fullName>
        <ecNumber evidence="17">3.4.16.4</ecNumber>
    </submittedName>
</protein>
<evidence type="ECO:0000256" key="13">
    <source>
        <dbReference type="ARBA" id="ARBA00023316"/>
    </source>
</evidence>
<keyword evidence="5" id="KW-0997">Cell inner membrane</keyword>
<feature type="domain" description="Penicillin-binding protein transpeptidase" evidence="15">
    <location>
        <begin position="348"/>
        <end position="687"/>
    </location>
</feature>
<evidence type="ECO:0000256" key="14">
    <source>
        <dbReference type="SAM" id="MobiDB-lite"/>
    </source>
</evidence>
<dbReference type="OrthoDB" id="9766847at2"/>
<feature type="compositionally biased region" description="Polar residues" evidence="14">
    <location>
        <begin position="709"/>
        <end position="725"/>
    </location>
</feature>
<dbReference type="AlphaFoldDB" id="A0A6N6NPU1"/>
<evidence type="ECO:0000313" key="17">
    <source>
        <dbReference type="EMBL" id="KAB1636989.1"/>
    </source>
</evidence>
<dbReference type="InterPro" id="IPR012338">
    <property type="entry name" value="Beta-lactam/transpept-like"/>
</dbReference>
<keyword evidence="12" id="KW-0472">Membrane</keyword>
<keyword evidence="17" id="KW-0121">Carboxypeptidase</keyword>
<dbReference type="GO" id="GO:0071972">
    <property type="term" value="F:peptidoglycan L,D-transpeptidase activity"/>
    <property type="evidence" value="ECO:0007669"/>
    <property type="project" value="TreeGrafter"/>
</dbReference>
<dbReference type="EC" id="3.4.16.4" evidence="17"/>
<dbReference type="Pfam" id="PF00905">
    <property type="entry name" value="Transpeptidase"/>
    <property type="match status" value="1"/>
</dbReference>
<dbReference type="Gene3D" id="3.40.710.10">
    <property type="entry name" value="DD-peptidase/beta-lactamase superfamily"/>
    <property type="match status" value="1"/>
</dbReference>
<accession>A0A6N6NPU1</accession>
<dbReference type="GO" id="GO:0009252">
    <property type="term" value="P:peptidoglycan biosynthetic process"/>
    <property type="evidence" value="ECO:0007669"/>
    <property type="project" value="UniProtKB-KW"/>
</dbReference>
<keyword evidence="8 17" id="KW-0378">Hydrolase</keyword>
<dbReference type="InterPro" id="IPR017790">
    <property type="entry name" value="Penicillin-binding_protein_2"/>
</dbReference>
<gene>
    <name evidence="17" type="primary">mrdA</name>
    <name evidence="17" type="ORF">F8C90_09375</name>
</gene>
<keyword evidence="6" id="KW-0645">Protease</keyword>
<feature type="domain" description="Penicillin-binding protein dimerisation" evidence="16">
    <location>
        <begin position="132"/>
        <end position="301"/>
    </location>
</feature>
<evidence type="ECO:0000256" key="12">
    <source>
        <dbReference type="ARBA" id="ARBA00023136"/>
    </source>
</evidence>
<evidence type="ECO:0000256" key="3">
    <source>
        <dbReference type="ARBA" id="ARBA00007171"/>
    </source>
</evidence>
<evidence type="ECO:0000256" key="4">
    <source>
        <dbReference type="ARBA" id="ARBA00022475"/>
    </source>
</evidence>